<organism evidence="2 3">
    <name type="scientific">Eumeta variegata</name>
    <name type="common">Bagworm moth</name>
    <name type="synonym">Eumeta japonica</name>
    <dbReference type="NCBI Taxonomy" id="151549"/>
    <lineage>
        <taxon>Eukaryota</taxon>
        <taxon>Metazoa</taxon>
        <taxon>Ecdysozoa</taxon>
        <taxon>Arthropoda</taxon>
        <taxon>Hexapoda</taxon>
        <taxon>Insecta</taxon>
        <taxon>Pterygota</taxon>
        <taxon>Neoptera</taxon>
        <taxon>Endopterygota</taxon>
        <taxon>Lepidoptera</taxon>
        <taxon>Glossata</taxon>
        <taxon>Ditrysia</taxon>
        <taxon>Tineoidea</taxon>
        <taxon>Psychidae</taxon>
        <taxon>Oiketicinae</taxon>
        <taxon>Eumeta</taxon>
    </lineage>
</organism>
<dbReference type="Proteomes" id="UP000299102">
    <property type="component" value="Unassembled WGS sequence"/>
</dbReference>
<evidence type="ECO:0000313" key="3">
    <source>
        <dbReference type="Proteomes" id="UP000299102"/>
    </source>
</evidence>
<evidence type="ECO:0000313" key="2">
    <source>
        <dbReference type="EMBL" id="GBP20576.1"/>
    </source>
</evidence>
<dbReference type="EMBL" id="BGZK01000120">
    <property type="protein sequence ID" value="GBP20576.1"/>
    <property type="molecule type" value="Genomic_DNA"/>
</dbReference>
<feature type="compositionally biased region" description="Polar residues" evidence="1">
    <location>
        <begin position="60"/>
        <end position="72"/>
    </location>
</feature>
<sequence length="81" mass="9221">MLTDEFEEGCPKSVVVPQNIDAVWELIMQDRHISYREMKASLGAKVFEEMKTNILHHDNASCNTSAETTQHLEGQENELMA</sequence>
<reference evidence="2 3" key="1">
    <citation type="journal article" date="2019" name="Commun. Biol.">
        <title>The bagworm genome reveals a unique fibroin gene that provides high tensile strength.</title>
        <authorList>
            <person name="Kono N."/>
            <person name="Nakamura H."/>
            <person name="Ohtoshi R."/>
            <person name="Tomita M."/>
            <person name="Numata K."/>
            <person name="Arakawa K."/>
        </authorList>
    </citation>
    <scope>NUCLEOTIDE SEQUENCE [LARGE SCALE GENOMIC DNA]</scope>
</reference>
<dbReference type="OrthoDB" id="10017160at2759"/>
<evidence type="ECO:0000256" key="1">
    <source>
        <dbReference type="SAM" id="MobiDB-lite"/>
    </source>
</evidence>
<comment type="caution">
    <text evidence="2">The sequence shown here is derived from an EMBL/GenBank/DDBJ whole genome shotgun (WGS) entry which is preliminary data.</text>
</comment>
<gene>
    <name evidence="2" type="ORF">EVAR_93690_1</name>
</gene>
<dbReference type="AlphaFoldDB" id="A0A4C1U425"/>
<name>A0A4C1U425_EUMVA</name>
<accession>A0A4C1U425</accession>
<keyword evidence="3" id="KW-1185">Reference proteome</keyword>
<protein>
    <submittedName>
        <fullName evidence="2">Uncharacterized protein</fullName>
    </submittedName>
</protein>
<feature type="region of interest" description="Disordered" evidence="1">
    <location>
        <begin position="60"/>
        <end position="81"/>
    </location>
</feature>
<proteinExistence type="predicted"/>